<feature type="region of interest" description="Disordered" evidence="1">
    <location>
        <begin position="496"/>
        <end position="543"/>
    </location>
</feature>
<feature type="compositionally biased region" description="Low complexity" evidence="1">
    <location>
        <begin position="496"/>
        <end position="522"/>
    </location>
</feature>
<evidence type="ECO:0000256" key="1">
    <source>
        <dbReference type="SAM" id="MobiDB-lite"/>
    </source>
</evidence>
<organism evidence="2 3">
    <name type="scientific">Besnoitia besnoiti</name>
    <name type="common">Apicomplexan protozoan</name>
    <dbReference type="NCBI Taxonomy" id="94643"/>
    <lineage>
        <taxon>Eukaryota</taxon>
        <taxon>Sar</taxon>
        <taxon>Alveolata</taxon>
        <taxon>Apicomplexa</taxon>
        <taxon>Conoidasida</taxon>
        <taxon>Coccidia</taxon>
        <taxon>Eucoccidiorida</taxon>
        <taxon>Eimeriorina</taxon>
        <taxon>Sarcocystidae</taxon>
        <taxon>Besnoitia</taxon>
    </lineage>
</organism>
<feature type="compositionally biased region" description="Low complexity" evidence="1">
    <location>
        <begin position="1"/>
        <end position="50"/>
    </location>
</feature>
<feature type="compositionally biased region" description="Low complexity" evidence="1">
    <location>
        <begin position="192"/>
        <end position="250"/>
    </location>
</feature>
<feature type="region of interest" description="Disordered" evidence="1">
    <location>
        <begin position="1"/>
        <end position="292"/>
    </location>
</feature>
<comment type="caution">
    <text evidence="2">The sequence shown here is derived from an EMBL/GenBank/DDBJ whole genome shotgun (WGS) entry which is preliminary data.</text>
</comment>
<feature type="compositionally biased region" description="Low complexity" evidence="1">
    <location>
        <begin position="399"/>
        <end position="409"/>
    </location>
</feature>
<evidence type="ECO:0000313" key="3">
    <source>
        <dbReference type="Proteomes" id="UP000224006"/>
    </source>
</evidence>
<proteinExistence type="predicted"/>
<feature type="region of interest" description="Disordered" evidence="1">
    <location>
        <begin position="830"/>
        <end position="955"/>
    </location>
</feature>
<reference evidence="2 3" key="1">
    <citation type="submission" date="2017-09" db="EMBL/GenBank/DDBJ databases">
        <title>Genome sequencing of Besnoitia besnoiti strain Bb-Ger1.</title>
        <authorList>
            <person name="Schares G."/>
            <person name="Venepally P."/>
            <person name="Lorenzi H.A."/>
        </authorList>
    </citation>
    <scope>NUCLEOTIDE SEQUENCE [LARGE SCALE GENOMIC DNA]</scope>
    <source>
        <strain evidence="2 3">Bb-Ger1</strain>
    </source>
</reference>
<feature type="compositionally biased region" description="Polar residues" evidence="1">
    <location>
        <begin position="128"/>
        <end position="137"/>
    </location>
</feature>
<dbReference type="AlphaFoldDB" id="A0A2A9MK10"/>
<dbReference type="KEGG" id="bbes:BESB_006560"/>
<feature type="compositionally biased region" description="Basic and acidic residues" evidence="1">
    <location>
        <begin position="844"/>
        <end position="855"/>
    </location>
</feature>
<dbReference type="RefSeq" id="XP_029222324.1">
    <property type="nucleotide sequence ID" value="XM_029359411.1"/>
</dbReference>
<feature type="compositionally biased region" description="Low complexity" evidence="1">
    <location>
        <begin position="1036"/>
        <end position="1049"/>
    </location>
</feature>
<evidence type="ECO:0000313" key="2">
    <source>
        <dbReference type="EMBL" id="PFH38315.1"/>
    </source>
</evidence>
<protein>
    <submittedName>
        <fullName evidence="2">Uncharacterized protein</fullName>
    </submittedName>
</protein>
<dbReference type="VEuPathDB" id="ToxoDB:BESB_006560"/>
<dbReference type="GeneID" id="40305719"/>
<feature type="compositionally biased region" description="Low complexity" evidence="1">
    <location>
        <begin position="937"/>
        <end position="955"/>
    </location>
</feature>
<feature type="region of interest" description="Disordered" evidence="1">
    <location>
        <begin position="988"/>
        <end position="1049"/>
    </location>
</feature>
<feature type="region of interest" description="Disordered" evidence="1">
    <location>
        <begin position="343"/>
        <end position="409"/>
    </location>
</feature>
<feature type="region of interest" description="Disordered" evidence="1">
    <location>
        <begin position="644"/>
        <end position="665"/>
    </location>
</feature>
<gene>
    <name evidence="2" type="ORF">BESB_006560</name>
</gene>
<feature type="compositionally biased region" description="Low complexity" evidence="1">
    <location>
        <begin position="1003"/>
        <end position="1016"/>
    </location>
</feature>
<feature type="compositionally biased region" description="Low complexity" evidence="1">
    <location>
        <begin position="905"/>
        <end position="919"/>
    </location>
</feature>
<dbReference type="Proteomes" id="UP000224006">
    <property type="component" value="Chromosome I"/>
</dbReference>
<feature type="compositionally biased region" description="Basic and acidic residues" evidence="1">
    <location>
        <begin position="1024"/>
        <end position="1035"/>
    </location>
</feature>
<sequence>MISGASSSAGAASARNSSAASSASWSGGRISSAVFSSSPSSAARLSSPSSRSKESRGSPRSSDGSGGRGLASRSSVGTELLRGGRRKASAFSSSRGEAEDEESPPPSPLSSQGRAAETQVAAGDSNVYYKSSHSGSASKLRLRMPSVFESADACGKTSVDGEEEEGSGTSPAHFAPSERRKLSSPRRPSPPSRSRSSSDSSASASDSPSCSLASSLRPSEAASSSCTSQPVDSSSSSSSYGGSSPSSSLRTETRGSRRTSSCSFTPERPRRSSKPFGCRLAHPSPFSAEATSGALPGAWAVSSGRTGVASSKNDTATRFHPEQHPECFACRPPVFSLSRERDELHRLTQSASETPSSPCHSSITVQKATHAGCERSTADDDSFSGLAREARGDSSRATSLPFSLPSPSSFMRHGYASPLSARDLPSVHQRTTWRIPRLHAESYLVSSQRRVSCMSSRSLPRIAASDSGKGERRRRGTAGSASSLCSFLMPRAQASSASSSLPSSSPRAGLSLPLKASSPLSSGRHRDPRHGAPTSAKVGDSGEVTSGDELFVDVSREIRILDALSEIQRKSLVAAHCVEHGAALSESSSFVNDWGSPRSQGCSPRRFWARHASPLGKDRGAERRGLLRAGSLCGLDQRSRELELPAEAARPSSASSLPPLPPRQTYCTDEQLKQLQNLRRLLRGATGNPVVEAAVDAALPSLWAPPPACCASASSLADDASCAWAAARARLEAHEKTIRDLERTRKERGVCRLAGGDTALTEAGQGDCLLTGARGEQGTSPSAAEATGEKHRAEEGETLSIQHRTDELWADEDDGDDGNVPRKCQLAEFLRNRPGGPSSLGSLARRENTEREKAIVARPSVATGLDAVVSRSLSRSCTQERSDRRETQAADEGGDGESVRRGTTQARQRLGSRGSRSQANESVALPPGSADGRGAEGPSSYAPPGGVSSSVSSAAFAAPADDRLRAWAHHGPSTEAFDRVDFVSRRLGLPDKKTPAGDGAGLGALASSGSSARGGAWVPGWGVRETRKPKGETRGGDSPTTSTSTDGRR</sequence>
<feature type="region of interest" description="Disordered" evidence="1">
    <location>
        <begin position="455"/>
        <end position="481"/>
    </location>
</feature>
<name>A0A2A9MK10_BESBE</name>
<dbReference type="EMBL" id="NWUJ01000001">
    <property type="protein sequence ID" value="PFH38315.1"/>
    <property type="molecule type" value="Genomic_DNA"/>
</dbReference>
<feature type="compositionally biased region" description="Basic and acidic residues" evidence="1">
    <location>
        <begin position="878"/>
        <end position="888"/>
    </location>
</feature>
<feature type="compositionally biased region" description="Polar residues" evidence="1">
    <location>
        <begin position="347"/>
        <end position="367"/>
    </location>
</feature>
<feature type="compositionally biased region" description="Low complexity" evidence="1">
    <location>
        <begin position="645"/>
        <end position="657"/>
    </location>
</feature>
<feature type="region of interest" description="Disordered" evidence="1">
    <location>
        <begin position="771"/>
        <end position="803"/>
    </location>
</feature>
<keyword evidence="3" id="KW-1185">Reference proteome</keyword>
<accession>A0A2A9MK10</accession>